<comment type="caution">
    <text evidence="5">The sequence shown here is derived from an EMBL/GenBank/DDBJ whole genome shotgun (WGS) entry which is preliminary data.</text>
</comment>
<keyword evidence="3" id="KW-0325">Glycoprotein</keyword>
<dbReference type="PANTHER" id="PTHR20961">
    <property type="entry name" value="GLYCOSYLTRANSFERASE"/>
    <property type="match status" value="1"/>
</dbReference>
<evidence type="ECO:0000313" key="5">
    <source>
        <dbReference type="EMBL" id="NEM99188.1"/>
    </source>
</evidence>
<dbReference type="InterPro" id="IPR007657">
    <property type="entry name" value="Glycosyltransferase_61"/>
</dbReference>
<dbReference type="InterPro" id="IPR049625">
    <property type="entry name" value="Glyco_transf_61_cat"/>
</dbReference>
<gene>
    <name evidence="5" type="ORF">GXP69_15925</name>
</gene>
<dbReference type="Proteomes" id="UP000474777">
    <property type="component" value="Unassembled WGS sequence"/>
</dbReference>
<dbReference type="Pfam" id="PF04577">
    <property type="entry name" value="Glyco_transf_61"/>
    <property type="match status" value="1"/>
</dbReference>
<evidence type="ECO:0000256" key="1">
    <source>
        <dbReference type="ARBA" id="ARBA00022676"/>
    </source>
</evidence>
<evidence type="ECO:0000313" key="6">
    <source>
        <dbReference type="Proteomes" id="UP000474777"/>
    </source>
</evidence>
<keyword evidence="1" id="KW-0328">Glycosyltransferase</keyword>
<reference evidence="5 6" key="1">
    <citation type="submission" date="2020-02" db="EMBL/GenBank/DDBJ databases">
        <authorList>
            <person name="Kim M.K."/>
        </authorList>
    </citation>
    <scope>NUCLEOTIDE SEQUENCE [LARGE SCALE GENOMIC DNA]</scope>
    <source>
        <strain evidence="5 6">BT327</strain>
    </source>
</reference>
<sequence>MKIKTLYKKGTKKAAKVLGRIIPYNTYYKPASVCRLNSDNPVGLTPREITAHTIYRNAVTSLDIPDELYNACSPYWKPERSISTDYLVVEAPNGRVYTDNESSVSVITRYNRIVENVSLSLTGGKVTEPNLNNIFEQRFFTKPHKFNGTIFSMLTGGAGINNISHWFLDVLPRLHLLRESGLYDKIDWFLVPSLRYDYQLETLELLDIPKERIIEGDKYPHVTADCIVASTAPRGNHTLVPKWLCDYIRNSFVPKAKAASTVKITPDTPLVYISRSDSSVRNILNENELVAHLQQEGFVNVVSSKLSIAEKIALFSQARVVVSATGAGLINMLFCNPGTRIIEIFNENFVVEPFFDIATKAELDYDYVICKGNGKVKNMSQGQSQHFRVDVEQVMKTVKAMKALKYVYQTA</sequence>
<evidence type="ECO:0000256" key="2">
    <source>
        <dbReference type="ARBA" id="ARBA00022679"/>
    </source>
</evidence>
<dbReference type="GO" id="GO:0016757">
    <property type="term" value="F:glycosyltransferase activity"/>
    <property type="evidence" value="ECO:0007669"/>
    <property type="project" value="UniProtKB-KW"/>
</dbReference>
<keyword evidence="6" id="KW-1185">Reference proteome</keyword>
<protein>
    <submittedName>
        <fullName evidence="5">Glycosyltransferase family 61 protein</fullName>
    </submittedName>
</protein>
<dbReference type="AlphaFoldDB" id="A0A6B3LZU1"/>
<dbReference type="EMBL" id="JAAGWD010000007">
    <property type="protein sequence ID" value="NEM99188.1"/>
    <property type="molecule type" value="Genomic_DNA"/>
</dbReference>
<organism evidence="5 6">
    <name type="scientific">Pontibacter burrus</name>
    <dbReference type="NCBI Taxonomy" id="2704466"/>
    <lineage>
        <taxon>Bacteria</taxon>
        <taxon>Pseudomonadati</taxon>
        <taxon>Bacteroidota</taxon>
        <taxon>Cytophagia</taxon>
        <taxon>Cytophagales</taxon>
        <taxon>Hymenobacteraceae</taxon>
        <taxon>Pontibacter</taxon>
    </lineage>
</organism>
<keyword evidence="2 5" id="KW-0808">Transferase</keyword>
<name>A0A6B3LZU1_9BACT</name>
<evidence type="ECO:0000259" key="4">
    <source>
        <dbReference type="Pfam" id="PF04577"/>
    </source>
</evidence>
<evidence type="ECO:0000256" key="3">
    <source>
        <dbReference type="ARBA" id="ARBA00023180"/>
    </source>
</evidence>
<accession>A0A6B3LZU1</accession>
<proteinExistence type="predicted"/>
<feature type="domain" description="Glycosyltransferase 61 catalytic" evidence="4">
    <location>
        <begin position="165"/>
        <end position="342"/>
    </location>
</feature>
<dbReference type="RefSeq" id="WP_163916124.1">
    <property type="nucleotide sequence ID" value="NZ_JAAGWD010000007.1"/>
</dbReference>